<dbReference type="OrthoDB" id="9776368at2"/>
<dbReference type="Proteomes" id="UP000272503">
    <property type="component" value="Unassembled WGS sequence"/>
</dbReference>
<dbReference type="Gene3D" id="1.10.150.240">
    <property type="entry name" value="Putative phosphatase, domain 2"/>
    <property type="match status" value="1"/>
</dbReference>
<dbReference type="GO" id="GO:0004713">
    <property type="term" value="F:protein tyrosine kinase activity"/>
    <property type="evidence" value="ECO:0007669"/>
    <property type="project" value="TreeGrafter"/>
</dbReference>
<evidence type="ECO:0000256" key="1">
    <source>
        <dbReference type="SAM" id="MobiDB-lite"/>
    </source>
</evidence>
<keyword evidence="3" id="KW-1185">Reference proteome</keyword>
<dbReference type="GO" id="GO:0016787">
    <property type="term" value="F:hydrolase activity"/>
    <property type="evidence" value="ECO:0007669"/>
    <property type="project" value="UniProtKB-KW"/>
</dbReference>
<dbReference type="InterPro" id="IPR050155">
    <property type="entry name" value="HAD-like_hydrolase_sf"/>
</dbReference>
<dbReference type="InterPro" id="IPR023198">
    <property type="entry name" value="PGP-like_dom2"/>
</dbReference>
<feature type="region of interest" description="Disordered" evidence="1">
    <location>
        <begin position="1"/>
        <end position="21"/>
    </location>
</feature>
<dbReference type="Gene3D" id="3.40.50.1000">
    <property type="entry name" value="HAD superfamily/HAD-like"/>
    <property type="match status" value="1"/>
</dbReference>
<dbReference type="AlphaFoldDB" id="A0A3L6ZY94"/>
<proteinExistence type="predicted"/>
<evidence type="ECO:0000313" key="3">
    <source>
        <dbReference type="Proteomes" id="UP000272503"/>
    </source>
</evidence>
<dbReference type="EMBL" id="RCUX01000017">
    <property type="protein sequence ID" value="RLP72675.1"/>
    <property type="molecule type" value="Genomic_DNA"/>
</dbReference>
<dbReference type="PANTHER" id="PTHR43434:SF20">
    <property type="entry name" value="5'-NUCLEOTIDASE"/>
    <property type="match status" value="1"/>
</dbReference>
<dbReference type="SUPFAM" id="SSF56784">
    <property type="entry name" value="HAD-like"/>
    <property type="match status" value="1"/>
</dbReference>
<protein>
    <submittedName>
        <fullName evidence="2">HAD family hydrolase</fullName>
    </submittedName>
</protein>
<dbReference type="GO" id="GO:0005829">
    <property type="term" value="C:cytosol"/>
    <property type="evidence" value="ECO:0007669"/>
    <property type="project" value="TreeGrafter"/>
</dbReference>
<organism evidence="2 3">
    <name type="scientific">Mycetocola tolaasinivorans</name>
    <dbReference type="NCBI Taxonomy" id="76635"/>
    <lineage>
        <taxon>Bacteria</taxon>
        <taxon>Bacillati</taxon>
        <taxon>Actinomycetota</taxon>
        <taxon>Actinomycetes</taxon>
        <taxon>Micrococcales</taxon>
        <taxon>Microbacteriaceae</taxon>
        <taxon>Mycetocola</taxon>
    </lineage>
</organism>
<dbReference type="InterPro" id="IPR036412">
    <property type="entry name" value="HAD-like_sf"/>
</dbReference>
<accession>A0A3L6ZY94</accession>
<dbReference type="Pfam" id="PF13419">
    <property type="entry name" value="HAD_2"/>
    <property type="match status" value="1"/>
</dbReference>
<gene>
    <name evidence="2" type="ORF">D9V32_15225</name>
</gene>
<name>A0A3L6ZY94_9MICO</name>
<dbReference type="RefSeq" id="WP_121649776.1">
    <property type="nucleotide sequence ID" value="NZ_RCUX01000017.1"/>
</dbReference>
<comment type="caution">
    <text evidence="2">The sequence shown here is derived from an EMBL/GenBank/DDBJ whole genome shotgun (WGS) entry which is preliminary data.</text>
</comment>
<evidence type="ECO:0000313" key="2">
    <source>
        <dbReference type="EMBL" id="RLP72675.1"/>
    </source>
</evidence>
<dbReference type="InterPro" id="IPR041492">
    <property type="entry name" value="HAD_2"/>
</dbReference>
<dbReference type="InterPro" id="IPR023214">
    <property type="entry name" value="HAD_sf"/>
</dbReference>
<reference evidence="2 3" key="1">
    <citation type="submission" date="2018-10" db="EMBL/GenBank/DDBJ databases">
        <authorList>
            <person name="Li J."/>
        </authorList>
    </citation>
    <scope>NUCLEOTIDE SEQUENCE [LARGE SCALE GENOMIC DNA]</scope>
    <source>
        <strain evidence="2 3">IF 016277</strain>
    </source>
</reference>
<sequence length="250" mass="26697">MSTSSLPTTTVSAPSADSARNSPAWSCVLLDLDGTLIDSAPGIIERLGRTLESLGHPRQDDAEMMRWVGPPLLDSFRDFAGLNAEDSWAALERYRELAGQEDASHLTYVYPGIPEFLTRLNDAGVPLALATSKPESQAVRILDHFGLRSALTVLCGASEDETRSAKADVVAEALVRLTAAGVDVSAPIMIGDRHHDIDGARANGIPTYLVSWGYAVPGEEEGALEVFESADVLATRLIEEYAGTDTAESL</sequence>
<dbReference type="PANTHER" id="PTHR43434">
    <property type="entry name" value="PHOSPHOGLYCOLATE PHOSPHATASE"/>
    <property type="match status" value="1"/>
</dbReference>
<keyword evidence="2" id="KW-0378">Hydrolase</keyword>